<organism evidence="9 10">
    <name type="scientific">Polarella glacialis</name>
    <name type="common">Dinoflagellate</name>
    <dbReference type="NCBI Taxonomy" id="89957"/>
    <lineage>
        <taxon>Eukaryota</taxon>
        <taxon>Sar</taxon>
        <taxon>Alveolata</taxon>
        <taxon>Dinophyceae</taxon>
        <taxon>Suessiales</taxon>
        <taxon>Suessiaceae</taxon>
        <taxon>Polarella</taxon>
    </lineage>
</organism>
<dbReference type="AlphaFoldDB" id="A0A813JB65"/>
<comment type="subcellular location">
    <subcellularLocation>
        <location evidence="1">Membrane</location>
        <topology evidence="1">Multi-pass membrane protein</topology>
    </subcellularLocation>
</comment>
<evidence type="ECO:0000256" key="4">
    <source>
        <dbReference type="ARBA" id="ARBA00022989"/>
    </source>
</evidence>
<keyword evidence="5 7" id="KW-0472">Membrane</keyword>
<feature type="transmembrane region" description="Helical" evidence="7">
    <location>
        <begin position="244"/>
        <end position="268"/>
    </location>
</feature>
<evidence type="ECO:0000256" key="1">
    <source>
        <dbReference type="ARBA" id="ARBA00004141"/>
    </source>
</evidence>
<keyword evidence="3 7" id="KW-0812">Transmembrane</keyword>
<evidence type="ECO:0000313" key="10">
    <source>
        <dbReference type="Proteomes" id="UP000626109"/>
    </source>
</evidence>
<dbReference type="Pfam" id="PF01529">
    <property type="entry name" value="DHHC"/>
    <property type="match status" value="1"/>
</dbReference>
<feature type="transmembrane region" description="Helical" evidence="7">
    <location>
        <begin position="84"/>
        <end position="104"/>
    </location>
</feature>
<dbReference type="GO" id="GO:0016020">
    <property type="term" value="C:membrane"/>
    <property type="evidence" value="ECO:0007669"/>
    <property type="project" value="UniProtKB-SubCell"/>
</dbReference>
<keyword evidence="6 7" id="KW-0012">Acyltransferase</keyword>
<comment type="caution">
    <text evidence="9">The sequence shown here is derived from an EMBL/GenBank/DDBJ whole genome shotgun (WGS) entry which is preliminary data.</text>
</comment>
<evidence type="ECO:0000256" key="2">
    <source>
        <dbReference type="ARBA" id="ARBA00022679"/>
    </source>
</evidence>
<evidence type="ECO:0000313" key="9">
    <source>
        <dbReference type="EMBL" id="CAE8674459.1"/>
    </source>
</evidence>
<dbReference type="PROSITE" id="PS50216">
    <property type="entry name" value="DHHC"/>
    <property type="match status" value="1"/>
</dbReference>
<dbReference type="InterPro" id="IPR001594">
    <property type="entry name" value="Palmitoyltrfase_DHHC"/>
</dbReference>
<keyword evidence="2 7" id="KW-0808">Transferase</keyword>
<evidence type="ECO:0000256" key="6">
    <source>
        <dbReference type="ARBA" id="ARBA00023315"/>
    </source>
</evidence>
<comment type="similarity">
    <text evidence="7">Belongs to the DHHC palmitoyltransferase family.</text>
</comment>
<dbReference type="InterPro" id="IPR039859">
    <property type="entry name" value="PFA4/ZDH16/20/ERF2-like"/>
</dbReference>
<comment type="domain">
    <text evidence="7">The DHHC domain is required for palmitoyltransferase activity.</text>
</comment>
<dbReference type="GO" id="GO:0019706">
    <property type="term" value="F:protein-cysteine S-palmitoyltransferase activity"/>
    <property type="evidence" value="ECO:0007669"/>
    <property type="project" value="UniProtKB-EC"/>
</dbReference>
<keyword evidence="4 7" id="KW-1133">Transmembrane helix</keyword>
<evidence type="ECO:0000256" key="3">
    <source>
        <dbReference type="ARBA" id="ARBA00022692"/>
    </source>
</evidence>
<evidence type="ECO:0000259" key="8">
    <source>
        <dbReference type="Pfam" id="PF01529"/>
    </source>
</evidence>
<reference evidence="9" key="1">
    <citation type="submission" date="2021-02" db="EMBL/GenBank/DDBJ databases">
        <authorList>
            <person name="Dougan E. K."/>
            <person name="Rhodes N."/>
            <person name="Thang M."/>
            <person name="Chan C."/>
        </authorList>
    </citation>
    <scope>NUCLEOTIDE SEQUENCE</scope>
</reference>
<sequence length="555" mass="60492">MATSSGSSSSQAEIELRDVEDLELDSLHETASGRTTTTATSEAAGGGGASRLWCICDGCGIICVSVTYTLLICANFVVVKLGKWPLGAMGTAASLGLYELWFLLSIWSHLTCMLTDPGACPFDAEAEEGDRRCNKCKAPKPPSAHHCSVCERCILKMDHHCPWMNNCIGAWNQKHFMLFLLYVALQCWAAVISLCGYFLDAAGSDGPKPPRIPGGGFLAQDDAARAEWRREKRKWQETQVSNEGEILCCVMIFFVAIIFGLFTSVMFVDQLSNISSNQTGIDRLQESQSGKERPFRDSMQVVCAHSTKAPAGASALQPFHAQLGIPGADEAVKHSDPEKTKELMKKYQVLDAMFRREDSLLLDVLEEIEVSAASSALFRQQADGPEFCSKLLFTLSGMVKNSATLQAEADSLGVMIWLMDVGIRHSAMPVAKKAMGLLEDILALSPKAPLLERLPLRREAVAATLLAYVRGEGLQASETDAAEKALVLIQRLLSVRPLLFQGTSFREDFDAASRIAKQRCEQHFGAGVEPCTGLSLLVSQAQRMLIAVEVSDEEL</sequence>
<evidence type="ECO:0000256" key="5">
    <source>
        <dbReference type="ARBA" id="ARBA00023136"/>
    </source>
</evidence>
<evidence type="ECO:0000256" key="7">
    <source>
        <dbReference type="RuleBase" id="RU079119"/>
    </source>
</evidence>
<protein>
    <recommendedName>
        <fullName evidence="7">Palmitoyltransferase</fullName>
        <ecNumber evidence="7">2.3.1.225</ecNumber>
    </recommendedName>
</protein>
<dbReference type="Proteomes" id="UP000626109">
    <property type="component" value="Unassembled WGS sequence"/>
</dbReference>
<name>A0A813JB65_POLGL</name>
<proteinExistence type="inferred from homology"/>
<accession>A0A813JB65</accession>
<comment type="catalytic activity">
    <reaction evidence="7">
        <text>L-cysteinyl-[protein] + hexadecanoyl-CoA = S-hexadecanoyl-L-cysteinyl-[protein] + CoA</text>
        <dbReference type="Rhea" id="RHEA:36683"/>
        <dbReference type="Rhea" id="RHEA-COMP:10131"/>
        <dbReference type="Rhea" id="RHEA-COMP:11032"/>
        <dbReference type="ChEBI" id="CHEBI:29950"/>
        <dbReference type="ChEBI" id="CHEBI:57287"/>
        <dbReference type="ChEBI" id="CHEBI:57379"/>
        <dbReference type="ChEBI" id="CHEBI:74151"/>
        <dbReference type="EC" id="2.3.1.225"/>
    </reaction>
</comment>
<feature type="transmembrane region" description="Helical" evidence="7">
    <location>
        <begin position="59"/>
        <end position="78"/>
    </location>
</feature>
<dbReference type="PANTHER" id="PTHR12246">
    <property type="entry name" value="PALMITOYLTRANSFERASE ZDHHC16"/>
    <property type="match status" value="1"/>
</dbReference>
<dbReference type="EC" id="2.3.1.225" evidence="7"/>
<dbReference type="EMBL" id="CAJNNW010024832">
    <property type="protein sequence ID" value="CAE8674459.1"/>
    <property type="molecule type" value="Genomic_DNA"/>
</dbReference>
<gene>
    <name evidence="9" type="ORF">PGLA2088_LOCUS18956</name>
</gene>
<feature type="domain" description="Palmitoyltransferase DHHC" evidence="8">
    <location>
        <begin position="128"/>
        <end position="285"/>
    </location>
</feature>
<feature type="transmembrane region" description="Helical" evidence="7">
    <location>
        <begin position="179"/>
        <end position="199"/>
    </location>
</feature>